<gene>
    <name evidence="2" type="ORF">FAZ15_14690</name>
</gene>
<evidence type="ECO:0000313" key="3">
    <source>
        <dbReference type="Proteomes" id="UP000306808"/>
    </source>
</evidence>
<feature type="compositionally biased region" description="Basic and acidic residues" evidence="1">
    <location>
        <begin position="69"/>
        <end position="79"/>
    </location>
</feature>
<feature type="compositionally biased region" description="Acidic residues" evidence="1">
    <location>
        <begin position="46"/>
        <end position="68"/>
    </location>
</feature>
<comment type="caution">
    <text evidence="2">The sequence shown here is derived from an EMBL/GenBank/DDBJ whole genome shotgun (WGS) entry which is preliminary data.</text>
</comment>
<protein>
    <submittedName>
        <fullName evidence="2">Uncharacterized protein</fullName>
    </submittedName>
</protein>
<sequence>MNTHKTSAMTSKPGLVIALILAYEDYLQLMEGPQAVMDPNDKPAEEDLQEEENDSSESPAEEAVPDTEDPNKAADDITE</sequence>
<organism evidence="2 3">
    <name type="scientific">Sphingobacterium olei</name>
    <dbReference type="NCBI Taxonomy" id="2571155"/>
    <lineage>
        <taxon>Bacteria</taxon>
        <taxon>Pseudomonadati</taxon>
        <taxon>Bacteroidota</taxon>
        <taxon>Sphingobacteriia</taxon>
        <taxon>Sphingobacteriales</taxon>
        <taxon>Sphingobacteriaceae</taxon>
        <taxon>Sphingobacterium</taxon>
    </lineage>
</organism>
<dbReference type="EMBL" id="SUME01000005">
    <property type="protein sequence ID" value="TJZ60125.1"/>
    <property type="molecule type" value="Genomic_DNA"/>
</dbReference>
<name>A0A4U0NZ69_9SPHI</name>
<dbReference type="AlphaFoldDB" id="A0A4U0NZ69"/>
<dbReference type="Proteomes" id="UP000306808">
    <property type="component" value="Unassembled WGS sequence"/>
</dbReference>
<keyword evidence="3" id="KW-1185">Reference proteome</keyword>
<feature type="region of interest" description="Disordered" evidence="1">
    <location>
        <begin position="34"/>
        <end position="79"/>
    </location>
</feature>
<accession>A0A4U0NZ69</accession>
<evidence type="ECO:0000313" key="2">
    <source>
        <dbReference type="EMBL" id="TJZ60125.1"/>
    </source>
</evidence>
<proteinExistence type="predicted"/>
<dbReference type="RefSeq" id="WP_136902065.1">
    <property type="nucleotide sequence ID" value="NZ_SUME01000005.1"/>
</dbReference>
<reference evidence="2 3" key="1">
    <citation type="submission" date="2019-04" db="EMBL/GenBank/DDBJ databases">
        <title>Sphingobacterium olei sp. nov., isolated from oil-contaminated soil.</title>
        <authorList>
            <person name="Liu B."/>
        </authorList>
    </citation>
    <scope>NUCLEOTIDE SEQUENCE [LARGE SCALE GENOMIC DNA]</scope>
    <source>
        <strain evidence="2 3">HAL-9</strain>
    </source>
</reference>
<evidence type="ECO:0000256" key="1">
    <source>
        <dbReference type="SAM" id="MobiDB-lite"/>
    </source>
</evidence>
<dbReference type="OrthoDB" id="9906912at2"/>